<reference evidence="1" key="1">
    <citation type="submission" date="2021-02" db="EMBL/GenBank/DDBJ databases">
        <title>Infant gut strain persistence is associated with maternal origin, phylogeny, and functional potential including surface adhesion and iron acquisition.</title>
        <authorList>
            <person name="Lou Y.C."/>
        </authorList>
    </citation>
    <scope>NUCLEOTIDE SEQUENCE</scope>
    <source>
        <strain evidence="1">L3_106_000M1_dasL3_106_000M1_concoct_15</strain>
    </source>
</reference>
<dbReference type="AlphaFoldDB" id="A0A943EF64"/>
<protein>
    <submittedName>
        <fullName evidence="1">DUF523 domain-containing protein</fullName>
    </submittedName>
</protein>
<name>A0A943EF64_9FIRM</name>
<accession>A0A943EF64</accession>
<evidence type="ECO:0000313" key="2">
    <source>
        <dbReference type="Proteomes" id="UP000754226"/>
    </source>
</evidence>
<dbReference type="PANTHER" id="PTHR30087:SF1">
    <property type="entry name" value="HYPOTHETICAL CYTOSOLIC PROTEIN"/>
    <property type="match status" value="1"/>
</dbReference>
<dbReference type="Proteomes" id="UP000754226">
    <property type="component" value="Unassembled WGS sequence"/>
</dbReference>
<dbReference type="PANTHER" id="PTHR30087">
    <property type="entry name" value="INNER MEMBRANE PROTEIN"/>
    <property type="match status" value="1"/>
</dbReference>
<evidence type="ECO:0000313" key="1">
    <source>
        <dbReference type="EMBL" id="MBS5520541.1"/>
    </source>
</evidence>
<dbReference type="InterPro" id="IPR007553">
    <property type="entry name" value="2-thiour_desulf"/>
</dbReference>
<dbReference type="Pfam" id="PF04463">
    <property type="entry name" value="2-thiour_desulf"/>
    <property type="match status" value="1"/>
</dbReference>
<sequence length="154" mass="16414">MSEKTILVSACLLGTPCRYDGKSKPNTAVKAFLKASHARVIPICPEVMGGLVTPRPPAEIQPDGRVMTQSGLDVTAAYDQGAEKVLQLAQKEGANLVILQAKSPSCGVSSRYDGSFTKTLVKAPGVTARLLKDHGIQLLEPQDLGGKNLFERKL</sequence>
<comment type="caution">
    <text evidence="1">The sequence shown here is derived from an EMBL/GenBank/DDBJ whole genome shotgun (WGS) entry which is preliminary data.</text>
</comment>
<proteinExistence type="predicted"/>
<organism evidence="1 2">
    <name type="scientific">Acidaminococcus intestini</name>
    <dbReference type="NCBI Taxonomy" id="187327"/>
    <lineage>
        <taxon>Bacteria</taxon>
        <taxon>Bacillati</taxon>
        <taxon>Bacillota</taxon>
        <taxon>Negativicutes</taxon>
        <taxon>Acidaminococcales</taxon>
        <taxon>Acidaminococcaceae</taxon>
        <taxon>Acidaminococcus</taxon>
    </lineage>
</organism>
<dbReference type="EMBL" id="JAGZCZ010000013">
    <property type="protein sequence ID" value="MBS5520541.1"/>
    <property type="molecule type" value="Genomic_DNA"/>
</dbReference>
<gene>
    <name evidence="1" type="ORF">KHX13_09580</name>
</gene>